<comment type="pathway">
    <text evidence="2">Carbohydrate acid metabolism; D-glucarate degradation; 2,5-dioxopentanoate from D-glucarate: step 1/2.</text>
</comment>
<dbReference type="GO" id="GO:0008872">
    <property type="term" value="F:glucarate dehydratase activity"/>
    <property type="evidence" value="ECO:0007669"/>
    <property type="project" value="UniProtKB-EC"/>
</dbReference>
<gene>
    <name evidence="5" type="ORF">ABEG18_12805</name>
</gene>
<dbReference type="InterPro" id="IPR013342">
    <property type="entry name" value="Mandelate_racemase_C"/>
</dbReference>
<dbReference type="CDD" id="cd03316">
    <property type="entry name" value="MR_like"/>
    <property type="match status" value="1"/>
</dbReference>
<dbReference type="EC" id="4.2.1.40" evidence="3"/>
<accession>A0AAU7JNE2</accession>
<protein>
    <recommendedName>
        <fullName evidence="3">glucarate dehydratase</fullName>
        <ecNumber evidence="3">4.2.1.40</ecNumber>
    </recommendedName>
</protein>
<dbReference type="SFLD" id="SFLDS00001">
    <property type="entry name" value="Enolase"/>
    <property type="match status" value="1"/>
</dbReference>
<dbReference type="Gene3D" id="3.30.390.10">
    <property type="entry name" value="Enolase-like, N-terminal domain"/>
    <property type="match status" value="1"/>
</dbReference>
<dbReference type="EMBL" id="CP157484">
    <property type="protein sequence ID" value="XBO41594.1"/>
    <property type="molecule type" value="Genomic_DNA"/>
</dbReference>
<dbReference type="InterPro" id="IPR036849">
    <property type="entry name" value="Enolase-like_C_sf"/>
</dbReference>
<dbReference type="AlphaFoldDB" id="A0AAU7JNE2"/>
<evidence type="ECO:0000256" key="3">
    <source>
        <dbReference type="ARBA" id="ARBA00011973"/>
    </source>
</evidence>
<dbReference type="SUPFAM" id="SSF51604">
    <property type="entry name" value="Enolase C-terminal domain-like"/>
    <property type="match status" value="1"/>
</dbReference>
<dbReference type="Pfam" id="PF13378">
    <property type="entry name" value="MR_MLE_C"/>
    <property type="match status" value="1"/>
</dbReference>
<evidence type="ECO:0000313" key="5">
    <source>
        <dbReference type="EMBL" id="XBO41594.1"/>
    </source>
</evidence>
<name>A0AAU7JNE2_9HYPH</name>
<evidence type="ECO:0000256" key="1">
    <source>
        <dbReference type="ARBA" id="ARBA00001426"/>
    </source>
</evidence>
<dbReference type="SMART" id="SM00922">
    <property type="entry name" value="MR_MLE"/>
    <property type="match status" value="1"/>
</dbReference>
<dbReference type="PANTHER" id="PTHR48080">
    <property type="entry name" value="D-GALACTONATE DEHYDRATASE-RELATED"/>
    <property type="match status" value="1"/>
</dbReference>
<feature type="domain" description="Mandelate racemase/muconate lactonizing enzyme C-terminal" evidence="4">
    <location>
        <begin position="137"/>
        <end position="250"/>
    </location>
</feature>
<dbReference type="InterPro" id="IPR029065">
    <property type="entry name" value="Enolase_C-like"/>
</dbReference>
<evidence type="ECO:0000259" key="4">
    <source>
        <dbReference type="SMART" id="SM00922"/>
    </source>
</evidence>
<dbReference type="RefSeq" id="WP_406858449.1">
    <property type="nucleotide sequence ID" value="NZ_CP157484.1"/>
</dbReference>
<dbReference type="Gene3D" id="3.20.20.120">
    <property type="entry name" value="Enolase-like C-terminal domain"/>
    <property type="match status" value="1"/>
</dbReference>
<dbReference type="InterPro" id="IPR034593">
    <property type="entry name" value="DgoD-like"/>
</dbReference>
<proteinExistence type="predicted"/>
<dbReference type="SUPFAM" id="SSF54826">
    <property type="entry name" value="Enolase N-terminal domain-like"/>
    <property type="match status" value="1"/>
</dbReference>
<organism evidence="5">
    <name type="scientific">Alsobacter sp. KACC 23698</name>
    <dbReference type="NCBI Taxonomy" id="3149229"/>
    <lineage>
        <taxon>Bacteria</taxon>
        <taxon>Pseudomonadati</taxon>
        <taxon>Pseudomonadota</taxon>
        <taxon>Alphaproteobacteria</taxon>
        <taxon>Hyphomicrobiales</taxon>
        <taxon>Alsobacteraceae</taxon>
        <taxon>Alsobacter</taxon>
    </lineage>
</organism>
<comment type="catalytic activity">
    <reaction evidence="1">
        <text>D-glucarate = 5-dehydro-4-deoxy-D-glucarate + H2O</text>
        <dbReference type="Rhea" id="RHEA:14573"/>
        <dbReference type="ChEBI" id="CHEBI:15377"/>
        <dbReference type="ChEBI" id="CHEBI:30612"/>
        <dbReference type="ChEBI" id="CHEBI:42819"/>
        <dbReference type="EC" id="4.2.1.40"/>
    </reaction>
</comment>
<dbReference type="PANTHER" id="PTHR48080:SF4">
    <property type="entry name" value="GLUCARATE DEHYDRATASE"/>
    <property type="match status" value="1"/>
</dbReference>
<reference evidence="5" key="1">
    <citation type="submission" date="2024-05" db="EMBL/GenBank/DDBJ databases">
        <authorList>
            <person name="Kim S."/>
            <person name="Heo J."/>
            <person name="Choi H."/>
            <person name="Choi Y."/>
            <person name="Kwon S.-W."/>
            <person name="Kim Y."/>
        </authorList>
    </citation>
    <scope>NUCLEOTIDE SEQUENCE</scope>
    <source>
        <strain evidence="5">KACC 23698</strain>
    </source>
</reference>
<evidence type="ECO:0000256" key="2">
    <source>
        <dbReference type="ARBA" id="ARBA00005183"/>
    </source>
</evidence>
<sequence length="397" mass="41897">MPVERLSLTLDAVRAHTVPVSDKTVWILLELVFAGAASGWGEATLSRAEEAVLAEIGHAQAILGGRTFSGPAEAVAGLRMANASQARITVLRAVEQAFLDALARRAGLSLAALLGGPERREIPVYANINRGMEDRSPAGFAARAADVAEQEGYRALKIAPFDGLNWARASHAEATRLLGAGIDRIKAVRDAIGPGVALLVDCHSRLSPVMARTVLRETGHDGLYWLEEALAEDAFDAHALRALRSFANDQGVRIAGGEHLSSMEGARDFLARGACDVILPDLRWTGIRSGMAILELTAASGVGVSLHNPVGPALDRISIQVAAALPSFLILERQVRESPLFDEVRGGPQPLAEGSILLEDEPGFGPEPNRAVLERCSRQGFTRRASLAGVGGAGADG</sequence>
<dbReference type="InterPro" id="IPR029017">
    <property type="entry name" value="Enolase-like_N"/>
</dbReference>